<comment type="caution">
    <text evidence="2">The sequence shown here is derived from an EMBL/GenBank/DDBJ whole genome shotgun (WGS) entry which is preliminary data.</text>
</comment>
<sequence length="197" mass="22697">MLEHETDMDDESVEEIIVRPAMFYVLLGLLIIVLIGVGIGSYLFYPFSPKISGTWGNPELGMNLSSEGKSWTAKIENYQGVKGYTFIYKGQWQAAGINTYEGKQTKVQILLDKQKIPETEISALQKENPLYKKITDDKKILHIEYTESGMKKIFGKKNIDDYFHFTLEPISFEKSKQVLYLNHAYFSSERLPFVFNK</sequence>
<keyword evidence="1" id="KW-1133">Transmembrane helix</keyword>
<reference evidence="3 5" key="2">
    <citation type="submission" date="2013-03" db="EMBL/GenBank/DDBJ databases">
        <title>The Genome Sequence of Enterococcus haemoperoxidus BAA-382 (PacBio/Illumina hybrid assembly).</title>
        <authorList>
            <consortium name="The Broad Institute Genomics Platform"/>
            <consortium name="The Broad Institute Genome Sequencing Center for Infectious Disease"/>
            <person name="Earl A."/>
            <person name="Russ C."/>
            <person name="Gilmore M."/>
            <person name="Surin D."/>
            <person name="Walker B."/>
            <person name="Young S."/>
            <person name="Zeng Q."/>
            <person name="Gargeya S."/>
            <person name="Fitzgerald M."/>
            <person name="Haas B."/>
            <person name="Abouelleil A."/>
            <person name="Allen A.W."/>
            <person name="Alvarado L."/>
            <person name="Arachchi H.M."/>
            <person name="Berlin A.M."/>
            <person name="Chapman S.B."/>
            <person name="Gainer-Dewar J."/>
            <person name="Goldberg J."/>
            <person name="Griggs A."/>
            <person name="Gujja S."/>
            <person name="Hansen M."/>
            <person name="Howarth C."/>
            <person name="Imamovic A."/>
            <person name="Ireland A."/>
            <person name="Larimer J."/>
            <person name="McCowan C."/>
            <person name="Murphy C."/>
            <person name="Pearson M."/>
            <person name="Poon T.W."/>
            <person name="Priest M."/>
            <person name="Roberts A."/>
            <person name="Saif S."/>
            <person name="Shea T."/>
            <person name="Sisk P."/>
            <person name="Sykes S."/>
            <person name="Wortman J."/>
            <person name="Nusbaum C."/>
            <person name="Birren B."/>
        </authorList>
    </citation>
    <scope>NUCLEOTIDE SEQUENCE [LARGE SCALE GENOMIC DNA]</scope>
    <source>
        <strain evidence="3 5">ATCC BAA-382</strain>
    </source>
</reference>
<proteinExistence type="predicted"/>
<evidence type="ECO:0000313" key="3">
    <source>
        <dbReference type="EMBL" id="EOT59675.1"/>
    </source>
</evidence>
<dbReference type="eggNOG" id="ENOG50306Y0">
    <property type="taxonomic scope" value="Bacteria"/>
</dbReference>
<dbReference type="Proteomes" id="UP000013858">
    <property type="component" value="Unassembled WGS sequence"/>
</dbReference>
<dbReference type="EMBL" id="ASVY01000003">
    <property type="protein sequence ID" value="EOT59675.1"/>
    <property type="molecule type" value="Genomic_DNA"/>
</dbReference>
<organism evidence="2 4">
    <name type="scientific">Enterococcus haemoperoxidus ATCC BAA-382</name>
    <dbReference type="NCBI Taxonomy" id="1158608"/>
    <lineage>
        <taxon>Bacteria</taxon>
        <taxon>Bacillati</taxon>
        <taxon>Bacillota</taxon>
        <taxon>Bacilli</taxon>
        <taxon>Lactobacillales</taxon>
        <taxon>Enterococcaceae</taxon>
        <taxon>Enterococcus</taxon>
    </lineage>
</organism>
<dbReference type="EMBL" id="AJAR01000002">
    <property type="protein sequence ID" value="EOI00235.1"/>
    <property type="molecule type" value="Genomic_DNA"/>
</dbReference>
<feature type="transmembrane region" description="Helical" evidence="1">
    <location>
        <begin position="21"/>
        <end position="45"/>
    </location>
</feature>
<gene>
    <name evidence="3" type="ORF">I583_02310</name>
    <name evidence="2" type="ORF">UAW_00101</name>
</gene>
<dbReference type="Proteomes" id="UP000014197">
    <property type="component" value="Unassembled WGS sequence"/>
</dbReference>
<keyword evidence="1" id="KW-0812">Transmembrane</keyword>
<evidence type="ECO:0000256" key="1">
    <source>
        <dbReference type="SAM" id="Phobius"/>
    </source>
</evidence>
<dbReference type="PATRIC" id="fig|1158608.3.peg.85"/>
<dbReference type="AlphaFoldDB" id="R2QUN4"/>
<keyword evidence="5" id="KW-1185">Reference proteome</keyword>
<evidence type="ECO:0000313" key="2">
    <source>
        <dbReference type="EMBL" id="EOI00235.1"/>
    </source>
</evidence>
<name>R2QUN4_9ENTE</name>
<accession>R2QUN4</accession>
<reference evidence="2 4" key="1">
    <citation type="submission" date="2013-02" db="EMBL/GenBank/DDBJ databases">
        <title>The Genome Sequence of Enterococcus haemoperoxidus BAA-382.</title>
        <authorList>
            <consortium name="The Broad Institute Genome Sequencing Platform"/>
            <consortium name="The Broad Institute Genome Sequencing Center for Infectious Disease"/>
            <person name="Earl A.M."/>
            <person name="Gilmore M.S."/>
            <person name="Lebreton F."/>
            <person name="Walker B."/>
            <person name="Young S.K."/>
            <person name="Zeng Q."/>
            <person name="Gargeya S."/>
            <person name="Fitzgerald M."/>
            <person name="Haas B."/>
            <person name="Abouelleil A."/>
            <person name="Alvarado L."/>
            <person name="Arachchi H.M."/>
            <person name="Berlin A.M."/>
            <person name="Chapman S.B."/>
            <person name="Dewar J."/>
            <person name="Goldberg J."/>
            <person name="Griggs A."/>
            <person name="Gujja S."/>
            <person name="Hansen M."/>
            <person name="Howarth C."/>
            <person name="Imamovic A."/>
            <person name="Larimer J."/>
            <person name="McCowan C."/>
            <person name="Murphy C."/>
            <person name="Neiman D."/>
            <person name="Pearson M."/>
            <person name="Priest M."/>
            <person name="Roberts A."/>
            <person name="Saif S."/>
            <person name="Shea T."/>
            <person name="Sisk P."/>
            <person name="Sykes S."/>
            <person name="Wortman J."/>
            <person name="Nusbaum C."/>
            <person name="Birren B."/>
        </authorList>
    </citation>
    <scope>NUCLEOTIDE SEQUENCE [LARGE SCALE GENOMIC DNA]</scope>
    <source>
        <strain evidence="2 4">ATCC BAA-382</strain>
    </source>
</reference>
<evidence type="ECO:0000313" key="5">
    <source>
        <dbReference type="Proteomes" id="UP000014197"/>
    </source>
</evidence>
<evidence type="ECO:0000313" key="4">
    <source>
        <dbReference type="Proteomes" id="UP000013858"/>
    </source>
</evidence>
<keyword evidence="1" id="KW-0472">Membrane</keyword>
<protein>
    <submittedName>
        <fullName evidence="2">Uncharacterized protein</fullName>
    </submittedName>
</protein>